<feature type="region of interest" description="Disordered" evidence="1">
    <location>
        <begin position="119"/>
        <end position="145"/>
    </location>
</feature>
<dbReference type="EMBL" id="OX465082">
    <property type="protein sequence ID" value="CAI9290318.1"/>
    <property type="molecule type" value="Genomic_DNA"/>
</dbReference>
<keyword evidence="3" id="KW-1185">Reference proteome</keyword>
<accession>A0AA35ZD32</accession>
<dbReference type="AlphaFoldDB" id="A0AA35ZD32"/>
<name>A0AA35ZD32_LACSI</name>
<sequence length="165" mass="17788">MMPIDAPPVSTRVQAGEGVMSVGMGSKAGMGGSGSSKDGSDAKVVGRVMFTQIPTSLPKTSFSIVSTTVTTRPLVKGVVIGESSSSKPPQSTKKEKGKGKGISVEPTIEEKKAALEKEMERQRKIQSILRQRQSDLPGMEKGDPTKHYNYETIEAMVLHAEMRYF</sequence>
<reference evidence="2" key="1">
    <citation type="submission" date="2023-04" db="EMBL/GenBank/DDBJ databases">
        <authorList>
            <person name="Vijverberg K."/>
            <person name="Xiong W."/>
            <person name="Schranz E."/>
        </authorList>
    </citation>
    <scope>NUCLEOTIDE SEQUENCE</scope>
</reference>
<feature type="compositionally biased region" description="Low complexity" evidence="1">
    <location>
        <begin position="82"/>
        <end position="91"/>
    </location>
</feature>
<dbReference type="Proteomes" id="UP001177003">
    <property type="component" value="Chromosome 6"/>
</dbReference>
<organism evidence="2 3">
    <name type="scientific">Lactuca saligna</name>
    <name type="common">Willowleaf lettuce</name>
    <dbReference type="NCBI Taxonomy" id="75948"/>
    <lineage>
        <taxon>Eukaryota</taxon>
        <taxon>Viridiplantae</taxon>
        <taxon>Streptophyta</taxon>
        <taxon>Embryophyta</taxon>
        <taxon>Tracheophyta</taxon>
        <taxon>Spermatophyta</taxon>
        <taxon>Magnoliopsida</taxon>
        <taxon>eudicotyledons</taxon>
        <taxon>Gunneridae</taxon>
        <taxon>Pentapetalae</taxon>
        <taxon>asterids</taxon>
        <taxon>campanulids</taxon>
        <taxon>Asterales</taxon>
        <taxon>Asteraceae</taxon>
        <taxon>Cichorioideae</taxon>
        <taxon>Cichorieae</taxon>
        <taxon>Lactucinae</taxon>
        <taxon>Lactuca</taxon>
    </lineage>
</organism>
<proteinExistence type="predicted"/>
<evidence type="ECO:0000313" key="2">
    <source>
        <dbReference type="EMBL" id="CAI9290318.1"/>
    </source>
</evidence>
<evidence type="ECO:0000313" key="3">
    <source>
        <dbReference type="Proteomes" id="UP001177003"/>
    </source>
</evidence>
<evidence type="ECO:0000256" key="1">
    <source>
        <dbReference type="SAM" id="MobiDB-lite"/>
    </source>
</evidence>
<gene>
    <name evidence="2" type="ORF">LSALG_LOCUS29519</name>
</gene>
<protein>
    <submittedName>
        <fullName evidence="2">Uncharacterized protein</fullName>
    </submittedName>
</protein>
<feature type="region of interest" description="Disordered" evidence="1">
    <location>
        <begin position="79"/>
        <end position="105"/>
    </location>
</feature>